<dbReference type="Pfam" id="PF08238">
    <property type="entry name" value="Sel1"/>
    <property type="match status" value="5"/>
</dbReference>
<dbReference type="PANTHER" id="PTHR11102:SF160">
    <property type="entry name" value="ERAD-ASSOCIATED E3 UBIQUITIN-PROTEIN LIGASE COMPONENT HRD3"/>
    <property type="match status" value="1"/>
</dbReference>
<feature type="signal peptide" evidence="1">
    <location>
        <begin position="1"/>
        <end position="15"/>
    </location>
</feature>
<name>A0AAU6PGA1_9GAMM</name>
<protein>
    <submittedName>
        <fullName evidence="2">Secretory immunoglobulin A-binding protein EsiB</fullName>
    </submittedName>
</protein>
<dbReference type="SMART" id="SM00671">
    <property type="entry name" value="SEL1"/>
    <property type="match status" value="5"/>
</dbReference>
<dbReference type="SUPFAM" id="SSF81901">
    <property type="entry name" value="HCP-like"/>
    <property type="match status" value="1"/>
</dbReference>
<dbReference type="AlphaFoldDB" id="A0AAU6PGA1"/>
<dbReference type="EMBL" id="CP138327">
    <property type="protein sequence ID" value="WXU00038.1"/>
    <property type="molecule type" value="Genomic_DNA"/>
</dbReference>
<reference evidence="2" key="1">
    <citation type="submission" date="2023-10" db="EMBL/GenBank/DDBJ databases">
        <title>The first scallop-associated chemosynthetic bacterial symbiont.</title>
        <authorList>
            <person name="Lin Y.-T."/>
            <person name="Sun J."/>
            <person name="Ip J.C.-H."/>
            <person name="He X."/>
            <person name="Gao Z.-M."/>
            <person name="Perez M."/>
            <person name="Xu T."/>
            <person name="Qian P.-Y."/>
            <person name="Qiu J.-W."/>
        </authorList>
    </citation>
    <scope>NUCLEOTIDE SEQUENCE</scope>
    <source>
        <strain evidence="2">Gill1</strain>
    </source>
</reference>
<keyword evidence="1" id="KW-0732">Signal</keyword>
<dbReference type="InterPro" id="IPR011990">
    <property type="entry name" value="TPR-like_helical_dom_sf"/>
</dbReference>
<proteinExistence type="predicted"/>
<evidence type="ECO:0000313" key="2">
    <source>
        <dbReference type="EMBL" id="WXU00038.1"/>
    </source>
</evidence>
<accession>A0AAU6PGA1</accession>
<feature type="chain" id="PRO_5043324442" evidence="1">
    <location>
        <begin position="16"/>
        <end position="261"/>
    </location>
</feature>
<evidence type="ECO:0000256" key="1">
    <source>
        <dbReference type="SAM" id="SignalP"/>
    </source>
</evidence>
<dbReference type="PANTHER" id="PTHR11102">
    <property type="entry name" value="SEL-1-LIKE PROTEIN"/>
    <property type="match status" value="1"/>
</dbReference>
<dbReference type="InterPro" id="IPR006597">
    <property type="entry name" value="Sel1-like"/>
</dbReference>
<dbReference type="Gene3D" id="1.25.40.10">
    <property type="entry name" value="Tetratricopeptide repeat domain"/>
    <property type="match status" value="1"/>
</dbReference>
<organism evidence="2">
    <name type="scientific">Catillopecten margaritatus gill symbiont</name>
    <dbReference type="NCBI Taxonomy" id="3083288"/>
    <lineage>
        <taxon>Bacteria</taxon>
        <taxon>Pseudomonadati</taxon>
        <taxon>Pseudomonadota</taxon>
        <taxon>Gammaproteobacteria</taxon>
        <taxon>sulfur-oxidizing symbionts</taxon>
    </lineage>
</organism>
<dbReference type="InterPro" id="IPR050767">
    <property type="entry name" value="Sel1_AlgK"/>
</dbReference>
<gene>
    <name evidence="2" type="primary">esiB_2</name>
    <name evidence="2" type="ORF">Ctma_0746</name>
</gene>
<sequence length="261" mass="30151">MRFLLLLLLSLNVQALQLLQSKDTHNTVKQKFGVERALSARELLTQLKKNAKQGDARSQFSLANMYHHGINTNRDVKLAFYWYVQVAESGYPSAQLKLAEFYEQGVGTVQDMSQAVFWYEKAGQQDLIKAQYKLAKIYMRGQNIDEAKYWYERAAKLGFMPAQLDLARLYDTHQDLNKAQHWYEKAAIHSKNAEAQYHLANFFERIKKPEQALLMYQKSAIQGFEKAQSYLSKQEKPIVSLEEISASLLENSKTLKDKNAK</sequence>